<name>A0A0K8U8I9_BACLA</name>
<evidence type="ECO:0000256" key="3">
    <source>
        <dbReference type="ARBA" id="ARBA00012406"/>
    </source>
</evidence>
<evidence type="ECO:0000313" key="18">
    <source>
        <dbReference type="EMBL" id="JAI22898.1"/>
    </source>
</evidence>
<evidence type="ECO:0000256" key="10">
    <source>
        <dbReference type="ARBA" id="ARBA00022840"/>
    </source>
</evidence>
<dbReference type="GO" id="GO:0005524">
    <property type="term" value="F:ATP binding"/>
    <property type="evidence" value="ECO:0007669"/>
    <property type="project" value="UniProtKB-KW"/>
</dbReference>
<feature type="region of interest" description="Disordered" evidence="15">
    <location>
        <begin position="1272"/>
        <end position="1294"/>
    </location>
</feature>
<feature type="region of interest" description="Disordered" evidence="15">
    <location>
        <begin position="948"/>
        <end position="973"/>
    </location>
</feature>
<feature type="region of interest" description="Disordered" evidence="15">
    <location>
        <begin position="907"/>
        <end position="929"/>
    </location>
</feature>
<gene>
    <name evidence="18" type="primary">slpr_1</name>
    <name evidence="18" type="ORF">c5_g1_i2</name>
</gene>
<dbReference type="InterPro" id="IPR001245">
    <property type="entry name" value="Ser-Thr/Tyr_kinase_cat_dom"/>
</dbReference>
<reference evidence="18" key="1">
    <citation type="submission" date="2015-06" db="EMBL/GenBank/DDBJ databases">
        <authorList>
            <person name="Hoefler B.C."/>
            <person name="Straight P.D."/>
        </authorList>
    </citation>
    <scope>NUCLEOTIDE SEQUENCE</scope>
</reference>
<dbReference type="SMART" id="SM00220">
    <property type="entry name" value="S_TKc"/>
    <property type="match status" value="1"/>
</dbReference>
<keyword evidence="6" id="KW-0808">Transferase</keyword>
<evidence type="ECO:0000256" key="4">
    <source>
        <dbReference type="ARBA" id="ARBA00022443"/>
    </source>
</evidence>
<feature type="coiled-coil region" evidence="14">
    <location>
        <begin position="444"/>
        <end position="485"/>
    </location>
</feature>
<feature type="region of interest" description="Disordered" evidence="15">
    <location>
        <begin position="26"/>
        <end position="81"/>
    </location>
</feature>
<feature type="region of interest" description="Disordered" evidence="15">
    <location>
        <begin position="832"/>
        <end position="879"/>
    </location>
</feature>
<dbReference type="InterPro" id="IPR011009">
    <property type="entry name" value="Kinase-like_dom_sf"/>
</dbReference>
<sequence>MPAHCLTNNDHLPPETKPMLAINEDQHSEASHARNHSDGNGEVHANGNANVTNQQQRQQTAGSNNNSSSVHETTQLPPLPDGPLWSVLYDYDAKGEDELTLRRGQIVVVLSMDSNISGDEGWWTGKIGDKVGIFPSNFVTDQDPMLPDVPSAIGDIQPHEIDYAELEVGEVIGAGGFCKVHRGYYSGEEVAIKVAPQAGPDVESNRDNVLQEAKLFWVVKHENIVALRGVCLKPPDLCLVMEYARGGSLNHILARGKIPPDVLVNWAIQIARGMNYLHNEAPISIIHRDLKSSNVLILEEIFAGNLHNKTLKITDFGLARELYNTTRISTAGTYAWMPPEVIKSSTYSKSSDVWSYGVLLWELITGETPYKGFDSYSVVFGIAVNMLTLPIPKTCPDAWGKLMKSCWENDPHKRPGFRDILTKLEDITRSGFTLTPQESFNTMQDAWKKEIAEVLQELRLKEKRFQAIEEELRTKEERLNRVQSEQDEQAMNLKRFAEQLKLREMALIGRELQIAQQTPTPNRRRGKFSKVKLKLLKKNEVQISLPTDFRHTVTAIHDKPLTDTPPGSPAISQVRIVALTPPQLPPDGYKGKTWGPSTVHQRERPHLPALLATEWSGPASTNSLFSKSAPNLDKKAVRPTQLHYLHHSHLPHHALRQHSPHHHRQQHLTSHHSHAHHFEYKFGSMPCSPTTPTYASDACIGYNESGICIIGNYNKNSNSNNNSCNTTPTQTPTTALTSTATSNQTNNMPNSSSLVTFPLLNNTNDHPHATSIININNTSNHNHQLQHQQHQQHPHHSNSNSSNNSNNSGTFAANNFILDPTIYNKNKSNCNHSNSYSSSNASTSTLIQNNSHNRRNNGNNNNINHSHNNNGSRKNSGNSAIGVKSLSLCSNKKLKAQQLRQQQQQQQFLRQQSLQPVPPMVRSQEDGLNLPARYPCSPVTLLQYQFVPAPDYPSSDQSDTDTEPPTPTVSCFPFRKVSPVTQQPPLPYTYHDRSPLSEHAISGFSSLGNSPAVGRKKLSLDSELLAIERQQKHAQRQAKMLPIVMLLSDFDKHAPQSIHHASNASSATNLINEPNDPTYDRAFYREIQKSLEEIFSLPAPASRFGSQRSERLNSKSSGDLTKYNSTSQLTEDAADDESTYRFQRNASGSQFPRQCFFRQPSNAGEAADDDGAGTNASHNASFRSYSGDEHFNSICSDQSSSIDTTNSAQTSRKSSVTFQLNSSASQTNSCNSNDEQANSTIASANQSYSFSTTFNSTDTDATHFHTDKTEQFANSGGATSQQISPHAAATSTTAMPKGSLLHDLKLQDVQPAPEVLRMKQSLLLAQEAKARKHKMHTKKVSGKAKEPGATTTASVSFQHKVQNILNYFTIRKKKSESEYKLFENANSEFVHETRVKAKAKAKSCEQL</sequence>
<keyword evidence="9 18" id="KW-0418">Kinase</keyword>
<feature type="compositionally biased region" description="Polar residues" evidence="15">
    <location>
        <begin position="748"/>
        <end position="764"/>
    </location>
</feature>
<dbReference type="PRINTS" id="PR00452">
    <property type="entry name" value="SH3DOMAIN"/>
</dbReference>
<proteinExistence type="inferred from homology"/>
<evidence type="ECO:0000256" key="11">
    <source>
        <dbReference type="ARBA" id="ARBA00047559"/>
    </source>
</evidence>
<dbReference type="PANTHER" id="PTHR44329">
    <property type="entry name" value="SERINE/THREONINE-PROTEIN KINASE TNNI3K-RELATED"/>
    <property type="match status" value="1"/>
</dbReference>
<feature type="compositionally biased region" description="Low complexity" evidence="15">
    <location>
        <begin position="718"/>
        <end position="747"/>
    </location>
</feature>
<comment type="similarity">
    <text evidence="2">Belongs to the protein kinase superfamily. STE Ser/Thr protein kinase family. MAP kinase kinase kinase subfamily.</text>
</comment>
<comment type="cofactor">
    <cofactor evidence="1">
        <name>Mg(2+)</name>
        <dbReference type="ChEBI" id="CHEBI:18420"/>
    </cofactor>
</comment>
<protein>
    <recommendedName>
        <fullName evidence="3">mitogen-activated protein kinase kinase kinase</fullName>
        <ecNumber evidence="3">2.7.11.25</ecNumber>
    </recommendedName>
</protein>
<feature type="compositionally biased region" description="Low complexity" evidence="15">
    <location>
        <begin position="832"/>
        <end position="844"/>
    </location>
</feature>
<dbReference type="PROSITE" id="PS00108">
    <property type="entry name" value="PROTEIN_KINASE_ST"/>
    <property type="match status" value="1"/>
</dbReference>
<keyword evidence="7" id="KW-0677">Repeat</keyword>
<feature type="compositionally biased region" description="Basic residues" evidence="15">
    <location>
        <begin position="1331"/>
        <end position="1342"/>
    </location>
</feature>
<feature type="region of interest" description="Disordered" evidence="15">
    <location>
        <begin position="1102"/>
        <end position="1138"/>
    </location>
</feature>
<dbReference type="GeneID" id="108978397"/>
<feature type="compositionally biased region" description="Polar residues" evidence="15">
    <location>
        <begin position="1114"/>
        <end position="1130"/>
    </location>
</feature>
<feature type="compositionally biased region" description="Low complexity" evidence="15">
    <location>
        <begin position="856"/>
        <end position="879"/>
    </location>
</feature>
<dbReference type="Pfam" id="PF07714">
    <property type="entry name" value="PK_Tyr_Ser-Thr"/>
    <property type="match status" value="1"/>
</dbReference>
<evidence type="ECO:0000256" key="9">
    <source>
        <dbReference type="ARBA" id="ARBA00022777"/>
    </source>
</evidence>
<feature type="compositionally biased region" description="Low complexity" evidence="15">
    <location>
        <begin position="770"/>
        <end position="789"/>
    </location>
</feature>
<dbReference type="InterPro" id="IPR001452">
    <property type="entry name" value="SH3_domain"/>
</dbReference>
<dbReference type="Gene3D" id="2.30.30.40">
    <property type="entry name" value="SH3 Domains"/>
    <property type="match status" value="1"/>
</dbReference>
<evidence type="ECO:0000256" key="12">
    <source>
        <dbReference type="ARBA" id="ARBA00048329"/>
    </source>
</evidence>
<evidence type="ECO:0000256" key="5">
    <source>
        <dbReference type="ARBA" id="ARBA00022527"/>
    </source>
</evidence>
<dbReference type="Gene3D" id="3.30.200.20">
    <property type="entry name" value="Phosphorylase Kinase, domain 1"/>
    <property type="match status" value="1"/>
</dbReference>
<evidence type="ECO:0000256" key="6">
    <source>
        <dbReference type="ARBA" id="ARBA00022679"/>
    </source>
</evidence>
<comment type="catalytic activity">
    <reaction evidence="12">
        <text>L-seryl-[protein] + ATP = O-phospho-L-seryl-[protein] + ADP + H(+)</text>
        <dbReference type="Rhea" id="RHEA:17989"/>
        <dbReference type="Rhea" id="RHEA-COMP:9863"/>
        <dbReference type="Rhea" id="RHEA-COMP:11604"/>
        <dbReference type="ChEBI" id="CHEBI:15378"/>
        <dbReference type="ChEBI" id="CHEBI:29999"/>
        <dbReference type="ChEBI" id="CHEBI:30616"/>
        <dbReference type="ChEBI" id="CHEBI:83421"/>
        <dbReference type="ChEBI" id="CHEBI:456216"/>
        <dbReference type="EC" id="2.7.11.25"/>
    </reaction>
</comment>
<dbReference type="InterPro" id="IPR000719">
    <property type="entry name" value="Prot_kinase_dom"/>
</dbReference>
<feature type="domain" description="SH3" evidence="16">
    <location>
        <begin position="80"/>
        <end position="144"/>
    </location>
</feature>
<dbReference type="PANTHER" id="PTHR44329:SF293">
    <property type="entry name" value="MITOGEN-ACTIVATED PROTEIN KINASE KINASE KINASE"/>
    <property type="match status" value="1"/>
</dbReference>
<feature type="compositionally biased region" description="Low complexity" evidence="15">
    <location>
        <begin position="797"/>
        <end position="808"/>
    </location>
</feature>
<feature type="region of interest" description="Disordered" evidence="15">
    <location>
        <begin position="1161"/>
        <end position="1181"/>
    </location>
</feature>
<dbReference type="CDD" id="cd14061">
    <property type="entry name" value="STKc_MLK"/>
    <property type="match status" value="1"/>
</dbReference>
<feature type="domain" description="Protein kinase" evidence="17">
    <location>
        <begin position="166"/>
        <end position="427"/>
    </location>
</feature>
<dbReference type="GO" id="GO:0004706">
    <property type="term" value="F:JUN kinase kinase kinase activity"/>
    <property type="evidence" value="ECO:0007669"/>
    <property type="project" value="TreeGrafter"/>
</dbReference>
<dbReference type="InterPro" id="IPR051681">
    <property type="entry name" value="Ser/Thr_Kinases-Pseudokinases"/>
</dbReference>
<dbReference type="OrthoDB" id="339325at2759"/>
<dbReference type="EC" id="2.7.11.25" evidence="3"/>
<dbReference type="GO" id="GO:0006950">
    <property type="term" value="P:response to stress"/>
    <property type="evidence" value="ECO:0007669"/>
    <property type="project" value="UniProtKB-ARBA"/>
</dbReference>
<keyword evidence="10" id="KW-0067">ATP-binding</keyword>
<feature type="region of interest" description="Disordered" evidence="15">
    <location>
        <begin position="718"/>
        <end position="812"/>
    </location>
</feature>
<dbReference type="PROSITE" id="PS50002">
    <property type="entry name" value="SH3"/>
    <property type="match status" value="1"/>
</dbReference>
<dbReference type="CDD" id="cd11876">
    <property type="entry name" value="SH3_MLK"/>
    <property type="match status" value="1"/>
</dbReference>
<keyword evidence="14" id="KW-0175">Coiled coil</keyword>
<evidence type="ECO:0000256" key="2">
    <source>
        <dbReference type="ARBA" id="ARBA00006529"/>
    </source>
</evidence>
<evidence type="ECO:0000256" key="15">
    <source>
        <dbReference type="SAM" id="MobiDB-lite"/>
    </source>
</evidence>
<dbReference type="SUPFAM" id="SSF50044">
    <property type="entry name" value="SH3-domain"/>
    <property type="match status" value="1"/>
</dbReference>
<accession>A0A0K8U8I9</accession>
<dbReference type="Pfam" id="PF14604">
    <property type="entry name" value="SH3_9"/>
    <property type="match status" value="1"/>
</dbReference>
<dbReference type="PRINTS" id="PR00109">
    <property type="entry name" value="TYRKINASE"/>
</dbReference>
<evidence type="ECO:0000256" key="1">
    <source>
        <dbReference type="ARBA" id="ARBA00001946"/>
    </source>
</evidence>
<feature type="compositionally biased region" description="Polar residues" evidence="15">
    <location>
        <begin position="47"/>
        <end position="76"/>
    </location>
</feature>
<dbReference type="CTD" id="44111"/>
<keyword evidence="4 13" id="KW-0728">SH3 domain</keyword>
<keyword evidence="5" id="KW-0723">Serine/threonine-protein kinase</keyword>
<dbReference type="EMBL" id="GDHF01029416">
    <property type="protein sequence ID" value="JAI22898.1"/>
    <property type="molecule type" value="Transcribed_RNA"/>
</dbReference>
<evidence type="ECO:0000256" key="7">
    <source>
        <dbReference type="ARBA" id="ARBA00022737"/>
    </source>
</evidence>
<evidence type="ECO:0000256" key="13">
    <source>
        <dbReference type="PROSITE-ProRule" id="PRU00192"/>
    </source>
</evidence>
<feature type="region of interest" description="Disordered" evidence="15">
    <location>
        <begin position="1331"/>
        <end position="1354"/>
    </location>
</feature>
<dbReference type="InterPro" id="IPR036028">
    <property type="entry name" value="SH3-like_dom_sf"/>
</dbReference>
<evidence type="ECO:0000259" key="17">
    <source>
        <dbReference type="PROSITE" id="PS50011"/>
    </source>
</evidence>
<dbReference type="PROSITE" id="PS50011">
    <property type="entry name" value="PROTEIN_KINASE_DOM"/>
    <property type="match status" value="1"/>
</dbReference>
<organism evidence="18">
    <name type="scientific">Bactrocera latifrons</name>
    <name type="common">Malaysian fruit fly</name>
    <name type="synonym">Chaetodacus latifrons</name>
    <dbReference type="NCBI Taxonomy" id="174628"/>
    <lineage>
        <taxon>Eukaryota</taxon>
        <taxon>Metazoa</taxon>
        <taxon>Ecdysozoa</taxon>
        <taxon>Arthropoda</taxon>
        <taxon>Hexapoda</taxon>
        <taxon>Insecta</taxon>
        <taxon>Pterygota</taxon>
        <taxon>Neoptera</taxon>
        <taxon>Endopterygota</taxon>
        <taxon>Diptera</taxon>
        <taxon>Brachycera</taxon>
        <taxon>Muscomorpha</taxon>
        <taxon>Tephritoidea</taxon>
        <taxon>Tephritidae</taxon>
        <taxon>Bactrocera</taxon>
        <taxon>Bactrocera</taxon>
    </lineage>
</organism>
<feature type="compositionally biased region" description="Basic and acidic residues" evidence="15">
    <location>
        <begin position="26"/>
        <end position="41"/>
    </location>
</feature>
<dbReference type="Gene3D" id="1.10.510.10">
    <property type="entry name" value="Transferase(Phosphotransferase) domain 1"/>
    <property type="match status" value="1"/>
</dbReference>
<evidence type="ECO:0000259" key="16">
    <source>
        <dbReference type="PROSITE" id="PS50002"/>
    </source>
</evidence>
<keyword evidence="8" id="KW-0547">Nucleotide-binding</keyword>
<comment type="catalytic activity">
    <reaction evidence="11">
        <text>L-threonyl-[protein] + ATP = O-phospho-L-threonyl-[protein] + ADP + H(+)</text>
        <dbReference type="Rhea" id="RHEA:46608"/>
        <dbReference type="Rhea" id="RHEA-COMP:11060"/>
        <dbReference type="Rhea" id="RHEA-COMP:11605"/>
        <dbReference type="ChEBI" id="CHEBI:15378"/>
        <dbReference type="ChEBI" id="CHEBI:30013"/>
        <dbReference type="ChEBI" id="CHEBI:30616"/>
        <dbReference type="ChEBI" id="CHEBI:61977"/>
        <dbReference type="ChEBI" id="CHEBI:456216"/>
        <dbReference type="EC" id="2.7.11.25"/>
    </reaction>
</comment>
<dbReference type="InterPro" id="IPR008271">
    <property type="entry name" value="Ser/Thr_kinase_AS"/>
</dbReference>
<dbReference type="SMART" id="SM00326">
    <property type="entry name" value="SH3"/>
    <property type="match status" value="1"/>
</dbReference>
<evidence type="ECO:0000256" key="14">
    <source>
        <dbReference type="SAM" id="Coils"/>
    </source>
</evidence>
<evidence type="ECO:0000256" key="8">
    <source>
        <dbReference type="ARBA" id="ARBA00022741"/>
    </source>
</evidence>
<dbReference type="FunFam" id="1.10.510.10:FF:000076">
    <property type="entry name" value="Mitogen-activated protein kinase kinase kinase"/>
    <property type="match status" value="1"/>
</dbReference>
<dbReference type="SUPFAM" id="SSF56112">
    <property type="entry name" value="Protein kinase-like (PK-like)"/>
    <property type="match status" value="1"/>
</dbReference>